<evidence type="ECO:0000256" key="1">
    <source>
        <dbReference type="ARBA" id="ARBA00000900"/>
    </source>
</evidence>
<dbReference type="GO" id="GO:0008270">
    <property type="term" value="F:zinc ion binding"/>
    <property type="evidence" value="ECO:0007669"/>
    <property type="project" value="UniProtKB-KW"/>
</dbReference>
<dbReference type="PROSITE" id="PS50089">
    <property type="entry name" value="ZF_RING_2"/>
    <property type="match status" value="1"/>
</dbReference>
<feature type="compositionally biased region" description="Low complexity" evidence="9">
    <location>
        <begin position="79"/>
        <end position="93"/>
    </location>
</feature>
<dbReference type="AlphaFoldDB" id="A0AAP0CG81"/>
<evidence type="ECO:0000256" key="7">
    <source>
        <dbReference type="ARBA" id="ARBA00022833"/>
    </source>
</evidence>
<evidence type="ECO:0000256" key="2">
    <source>
        <dbReference type="ARBA" id="ARBA00012483"/>
    </source>
</evidence>
<comment type="catalytic activity">
    <reaction evidence="1">
        <text>S-ubiquitinyl-[E2 ubiquitin-conjugating enzyme]-L-cysteine + [acceptor protein]-L-lysine = [E2 ubiquitin-conjugating enzyme]-L-cysteine + N(6)-ubiquitinyl-[acceptor protein]-L-lysine.</text>
        <dbReference type="EC" id="2.3.2.27"/>
    </reaction>
</comment>
<dbReference type="FunFam" id="3.30.40.10:FF:000022">
    <property type="entry name" value="E3 ubiquitin-protein ligase RING1-like"/>
    <property type="match status" value="1"/>
</dbReference>
<dbReference type="GO" id="GO:0005737">
    <property type="term" value="C:cytoplasm"/>
    <property type="evidence" value="ECO:0007669"/>
    <property type="project" value="TreeGrafter"/>
</dbReference>
<evidence type="ECO:0000313" key="11">
    <source>
        <dbReference type="EMBL" id="KAK9056065.1"/>
    </source>
</evidence>
<evidence type="ECO:0000256" key="9">
    <source>
        <dbReference type="SAM" id="MobiDB-lite"/>
    </source>
</evidence>
<dbReference type="InterPro" id="IPR001841">
    <property type="entry name" value="Znf_RING"/>
</dbReference>
<evidence type="ECO:0000259" key="10">
    <source>
        <dbReference type="PROSITE" id="PS50089"/>
    </source>
</evidence>
<evidence type="ECO:0000256" key="8">
    <source>
        <dbReference type="PROSITE-ProRule" id="PRU00175"/>
    </source>
</evidence>
<keyword evidence="3" id="KW-0808">Transferase</keyword>
<evidence type="ECO:0000256" key="5">
    <source>
        <dbReference type="ARBA" id="ARBA00022771"/>
    </source>
</evidence>
<dbReference type="PANTHER" id="PTHR15710">
    <property type="entry name" value="E3 UBIQUITIN-PROTEIN LIGASE PRAJA"/>
    <property type="match status" value="1"/>
</dbReference>
<keyword evidence="12" id="KW-1185">Reference proteome</keyword>
<gene>
    <name evidence="11" type="ORF">SSX86_027152</name>
</gene>
<protein>
    <recommendedName>
        <fullName evidence="2">RING-type E3 ubiquitin transferase</fullName>
        <ecNumber evidence="2">2.3.2.27</ecNumber>
    </recommendedName>
</protein>
<accession>A0AAP0CG81</accession>
<dbReference type="Pfam" id="PF13639">
    <property type="entry name" value="zf-RING_2"/>
    <property type="match status" value="1"/>
</dbReference>
<feature type="region of interest" description="Disordered" evidence="9">
    <location>
        <begin position="79"/>
        <end position="98"/>
    </location>
</feature>
<organism evidence="11 12">
    <name type="scientific">Deinandra increscens subsp. villosa</name>
    <dbReference type="NCBI Taxonomy" id="3103831"/>
    <lineage>
        <taxon>Eukaryota</taxon>
        <taxon>Viridiplantae</taxon>
        <taxon>Streptophyta</taxon>
        <taxon>Embryophyta</taxon>
        <taxon>Tracheophyta</taxon>
        <taxon>Spermatophyta</taxon>
        <taxon>Magnoliopsida</taxon>
        <taxon>eudicotyledons</taxon>
        <taxon>Gunneridae</taxon>
        <taxon>Pentapetalae</taxon>
        <taxon>asterids</taxon>
        <taxon>campanulids</taxon>
        <taxon>Asterales</taxon>
        <taxon>Asteraceae</taxon>
        <taxon>Asteroideae</taxon>
        <taxon>Heliantheae alliance</taxon>
        <taxon>Madieae</taxon>
        <taxon>Madiinae</taxon>
        <taxon>Deinandra</taxon>
    </lineage>
</organism>
<keyword evidence="7" id="KW-0862">Zinc</keyword>
<reference evidence="11 12" key="1">
    <citation type="submission" date="2024-04" db="EMBL/GenBank/DDBJ databases">
        <title>The reference genome of an endangered Asteraceae, Deinandra increscens subsp. villosa, native to the Central Coast of California.</title>
        <authorList>
            <person name="Guilliams M."/>
            <person name="Hasenstab-Lehman K."/>
            <person name="Meyer R."/>
            <person name="Mcevoy S."/>
        </authorList>
    </citation>
    <scope>NUCLEOTIDE SEQUENCE [LARGE SCALE GENOMIC DNA]</scope>
    <source>
        <tissue evidence="11">Leaf</tissue>
    </source>
</reference>
<dbReference type="InterPro" id="IPR013083">
    <property type="entry name" value="Znf_RING/FYVE/PHD"/>
</dbReference>
<dbReference type="GO" id="GO:0016567">
    <property type="term" value="P:protein ubiquitination"/>
    <property type="evidence" value="ECO:0007669"/>
    <property type="project" value="TreeGrafter"/>
</dbReference>
<dbReference type="Proteomes" id="UP001408789">
    <property type="component" value="Unassembled WGS sequence"/>
</dbReference>
<dbReference type="EC" id="2.3.2.27" evidence="2"/>
<evidence type="ECO:0000256" key="4">
    <source>
        <dbReference type="ARBA" id="ARBA00022723"/>
    </source>
</evidence>
<evidence type="ECO:0000256" key="6">
    <source>
        <dbReference type="ARBA" id="ARBA00022786"/>
    </source>
</evidence>
<keyword evidence="4" id="KW-0479">Metal-binding</keyword>
<keyword evidence="6" id="KW-0833">Ubl conjugation pathway</keyword>
<name>A0AAP0CG81_9ASTR</name>
<proteinExistence type="predicted"/>
<keyword evidence="5 8" id="KW-0863">Zinc-finger</keyword>
<evidence type="ECO:0000256" key="3">
    <source>
        <dbReference type="ARBA" id="ARBA00022679"/>
    </source>
</evidence>
<dbReference type="SUPFAM" id="SSF57850">
    <property type="entry name" value="RING/U-box"/>
    <property type="match status" value="1"/>
</dbReference>
<dbReference type="Gene3D" id="3.30.40.10">
    <property type="entry name" value="Zinc/RING finger domain, C3HC4 (zinc finger)"/>
    <property type="match status" value="1"/>
</dbReference>
<dbReference type="GO" id="GO:0061630">
    <property type="term" value="F:ubiquitin protein ligase activity"/>
    <property type="evidence" value="ECO:0007669"/>
    <property type="project" value="UniProtKB-EC"/>
</dbReference>
<dbReference type="SMART" id="SM00184">
    <property type="entry name" value="RING"/>
    <property type="match status" value="1"/>
</dbReference>
<feature type="domain" description="RING-type" evidence="10">
    <location>
        <begin position="123"/>
        <end position="164"/>
    </location>
</feature>
<evidence type="ECO:0000313" key="12">
    <source>
        <dbReference type="Proteomes" id="UP001408789"/>
    </source>
</evidence>
<comment type="caution">
    <text evidence="11">The sequence shown here is derived from an EMBL/GenBank/DDBJ whole genome shotgun (WGS) entry which is preliminary data.</text>
</comment>
<dbReference type="PANTHER" id="PTHR15710:SF187">
    <property type="entry name" value="RING-TYPE E3 UBIQUITIN TRANSFERASE"/>
    <property type="match status" value="1"/>
</dbReference>
<sequence>MEPLTCNSCNTPLSPNSTGLLICPHCNSPLPPSNNPDPLHQNPSDSTTPFPFPTVTASDDNFLLDSPYLHRLIHHLTHSNHSSSPSTTTTYRHQSPTSRSAIDAIPTVTITSEFLHIDPLVLCAVCKDQFLIDDETKQLPCKHMYHPDCILPWLSNHNSCPVCRFRLPKEAGGGDVKLRRRSRSRVFRFQDLMEDVDDEAMLGIGFRNFHHQFLQSEVNPETMLPFTHIGQTVDSDQTDHLGHVSGWPDWPVNTVDVDGALNSANLDISCLGLKFRRIRGSLGVD</sequence>
<dbReference type="EMBL" id="JBCNJP010000025">
    <property type="protein sequence ID" value="KAK9056065.1"/>
    <property type="molecule type" value="Genomic_DNA"/>
</dbReference>